<dbReference type="AlphaFoldDB" id="A0A3B1B493"/>
<name>A0A3B1B493_9ZZZZ</name>
<proteinExistence type="predicted"/>
<dbReference type="PROSITE" id="PS51257">
    <property type="entry name" value="PROKAR_LIPOPROTEIN"/>
    <property type="match status" value="1"/>
</dbReference>
<protein>
    <submittedName>
        <fullName evidence="1">Uncharacterized protein</fullName>
    </submittedName>
</protein>
<evidence type="ECO:0000313" key="1">
    <source>
        <dbReference type="EMBL" id="VAX13116.1"/>
    </source>
</evidence>
<sequence length="113" mass="12671">MILRLLPFVVLLVACAVSNSTGTFVLINKCDKQIKHVHIEISGSVFDFENIMPQGKRMGRFKVKGDSHYDIAASFEGGKKIRRKVGYVTNGFNYKHIINITENDIAIADSKIE</sequence>
<dbReference type="EMBL" id="UOFZ01000098">
    <property type="protein sequence ID" value="VAX13116.1"/>
    <property type="molecule type" value="Genomic_DNA"/>
</dbReference>
<reference evidence="1" key="1">
    <citation type="submission" date="2018-06" db="EMBL/GenBank/DDBJ databases">
        <authorList>
            <person name="Zhirakovskaya E."/>
        </authorList>
    </citation>
    <scope>NUCLEOTIDE SEQUENCE</scope>
</reference>
<gene>
    <name evidence="1" type="ORF">MNBD_GAMMA24-609</name>
</gene>
<accession>A0A3B1B493</accession>
<organism evidence="1">
    <name type="scientific">hydrothermal vent metagenome</name>
    <dbReference type="NCBI Taxonomy" id="652676"/>
    <lineage>
        <taxon>unclassified sequences</taxon>
        <taxon>metagenomes</taxon>
        <taxon>ecological metagenomes</taxon>
    </lineage>
</organism>